<dbReference type="InterPro" id="IPR010684">
    <property type="entry name" value="RNA_pol_II_trans_fac_SIII_A"/>
</dbReference>
<dbReference type="AlphaFoldDB" id="A0AAD5LWP3"/>
<comment type="caution">
    <text evidence="4">The sequence shown here is derived from an EMBL/GenBank/DDBJ whole genome shotgun (WGS) entry which is preliminary data.</text>
</comment>
<dbReference type="GO" id="GO:0006368">
    <property type="term" value="P:transcription elongation by RNA polymerase II"/>
    <property type="evidence" value="ECO:0007669"/>
    <property type="project" value="InterPro"/>
</dbReference>
<evidence type="ECO:0000256" key="1">
    <source>
        <dbReference type="PROSITE-ProRule" id="PRU00649"/>
    </source>
</evidence>
<dbReference type="GO" id="GO:0070449">
    <property type="term" value="C:elongin complex"/>
    <property type="evidence" value="ECO:0007669"/>
    <property type="project" value="InterPro"/>
</dbReference>
<feature type="domain" description="TFIIS N-terminal" evidence="3">
    <location>
        <begin position="6"/>
        <end position="77"/>
    </location>
</feature>
<evidence type="ECO:0000313" key="5">
    <source>
        <dbReference type="Proteomes" id="UP001196413"/>
    </source>
</evidence>
<dbReference type="Pfam" id="PF08711">
    <property type="entry name" value="Med26"/>
    <property type="match status" value="1"/>
</dbReference>
<feature type="compositionally biased region" description="Basic and acidic residues" evidence="2">
    <location>
        <begin position="340"/>
        <end position="360"/>
    </location>
</feature>
<feature type="compositionally biased region" description="Polar residues" evidence="2">
    <location>
        <begin position="112"/>
        <end position="128"/>
    </location>
</feature>
<dbReference type="Proteomes" id="UP001196413">
    <property type="component" value="Unassembled WGS sequence"/>
</dbReference>
<dbReference type="Gene3D" id="1.20.930.10">
    <property type="entry name" value="Conserved domain common to transcription factors TFIIS, elongin A, CRSP70"/>
    <property type="match status" value="1"/>
</dbReference>
<gene>
    <name evidence="4" type="ORF">KIN20_003030</name>
</gene>
<feature type="compositionally biased region" description="Basic and acidic residues" evidence="2">
    <location>
        <begin position="129"/>
        <end position="318"/>
    </location>
</feature>
<dbReference type="InterPro" id="IPR035441">
    <property type="entry name" value="TFIIS/LEDGF_dom_sf"/>
</dbReference>
<name>A0AAD5LWP3_PARTN</name>
<dbReference type="EMBL" id="JAHQIW010000391">
    <property type="protein sequence ID" value="KAJ1347865.1"/>
    <property type="molecule type" value="Genomic_DNA"/>
</dbReference>
<feature type="region of interest" description="Disordered" evidence="2">
    <location>
        <begin position="77"/>
        <end position="415"/>
    </location>
</feature>
<dbReference type="PROSITE" id="PS51319">
    <property type="entry name" value="TFIIS_N"/>
    <property type="match status" value="1"/>
</dbReference>
<dbReference type="InterPro" id="IPR017923">
    <property type="entry name" value="TFIIS_N"/>
</dbReference>
<dbReference type="PANTHER" id="PTHR15141:SF76">
    <property type="entry name" value="TRANSCRIPTION ELONGATION FACTOR B POLYPEPTIDE 3"/>
    <property type="match status" value="1"/>
</dbReference>
<keyword evidence="5" id="KW-1185">Reference proteome</keyword>
<dbReference type="SUPFAM" id="SSF47676">
    <property type="entry name" value="Conserved domain common to transcription factors TFIIS, elongin A, CRSP70"/>
    <property type="match status" value="1"/>
</dbReference>
<dbReference type="PANTHER" id="PTHR15141">
    <property type="entry name" value="TRANSCRIPTION ELONGATION FACTOR B POLYPEPTIDE 3"/>
    <property type="match status" value="1"/>
</dbReference>
<organism evidence="4 5">
    <name type="scientific">Parelaphostrongylus tenuis</name>
    <name type="common">Meningeal worm</name>
    <dbReference type="NCBI Taxonomy" id="148309"/>
    <lineage>
        <taxon>Eukaryota</taxon>
        <taxon>Metazoa</taxon>
        <taxon>Ecdysozoa</taxon>
        <taxon>Nematoda</taxon>
        <taxon>Chromadorea</taxon>
        <taxon>Rhabditida</taxon>
        <taxon>Rhabditina</taxon>
        <taxon>Rhabditomorpha</taxon>
        <taxon>Strongyloidea</taxon>
        <taxon>Metastrongylidae</taxon>
        <taxon>Parelaphostrongylus</taxon>
    </lineage>
</organism>
<feature type="compositionally biased region" description="Acidic residues" evidence="2">
    <location>
        <begin position="90"/>
        <end position="99"/>
    </location>
</feature>
<dbReference type="Gene3D" id="6.10.250.3180">
    <property type="match status" value="1"/>
</dbReference>
<evidence type="ECO:0000259" key="3">
    <source>
        <dbReference type="PROSITE" id="PS51319"/>
    </source>
</evidence>
<reference evidence="4" key="1">
    <citation type="submission" date="2021-06" db="EMBL/GenBank/DDBJ databases">
        <title>Parelaphostrongylus tenuis whole genome reference sequence.</title>
        <authorList>
            <person name="Garwood T.J."/>
            <person name="Larsen P.A."/>
            <person name="Fountain-Jones N.M."/>
            <person name="Garbe J.R."/>
            <person name="Macchietto M.G."/>
            <person name="Kania S.A."/>
            <person name="Gerhold R.W."/>
            <person name="Richards J.E."/>
            <person name="Wolf T.M."/>
        </authorList>
    </citation>
    <scope>NUCLEOTIDE SEQUENCE</scope>
    <source>
        <strain evidence="4">MNPRO001-30</strain>
        <tissue evidence="4">Meninges</tissue>
    </source>
</reference>
<dbReference type="Pfam" id="PF06881">
    <property type="entry name" value="Elongin_A"/>
    <property type="match status" value="1"/>
</dbReference>
<comment type="subcellular location">
    <subcellularLocation>
        <location evidence="1">Nucleus</location>
    </subcellularLocation>
</comment>
<evidence type="ECO:0000313" key="4">
    <source>
        <dbReference type="EMBL" id="KAJ1347865.1"/>
    </source>
</evidence>
<accession>A0AAD5LWP3</accession>
<protein>
    <recommendedName>
        <fullName evidence="3">TFIIS N-terminal domain-containing protein</fullName>
    </recommendedName>
</protein>
<sequence>MTVDNEVLSKVAKYGKLIKRKERIGHALRKLGNIEMTLDILSATNIGRYVNKLSHDPTYGREACQIVERWKEIARQSGVRGDEENCASAENDDNPQEYEQEVKEACYDDVSGRSSDGETSSRNGANTRADNKDHGHEVVSRKTYHSETKRDAGDPSDRDFERYRHRRDDRDAQSKHHSDYSERSYENCRRNRDGNECDQKQKSRETTKNRDVSSKHDHREDHYGRRVEEKCYRDQERRETDQHRRGSSKHGQEDYRRNPDEDKSCRRQKHDDNDNSRRDHESNHRCGVEMKYDRKQRGGETDANMETRYDYDGRCAEGDEHENDNYLTSALKNLDEEDRSESPLDKVEKAPCNSNEERQLSSRNVHKRGHFPTEEKLSSPKAKSKRSEAASSAACSNFQAKPEHTSLSSSSNSKMKPVCKNVAPDFGTMLLSADSSPTKARKPREAHMELPQPPILNNYQPFPQAVRVVKDATHPPAADNFNPESMFKPRHERRKVFAGRRRVTTRDVPSLFTLCSRLLMNNIRVLYYAKYINYDVVKPILERCTSEELAHIESRHQYLEEDSGELWQRFVAAKKYSGEKPTYTESWKELYYSLEKEEEEKLKQLSLRIGKMHNTDTKVSRKAILADATAPAFVKRRQMRHGTTHVSTTLPSALEVSNARRQIFETGGSKDALTSLPSAIVKSSSAFIGRTEKKKAPTKKGALMIKTMKMLNMKRK</sequence>
<keyword evidence="1" id="KW-0539">Nucleus</keyword>
<proteinExistence type="predicted"/>
<evidence type="ECO:0000256" key="2">
    <source>
        <dbReference type="SAM" id="MobiDB-lite"/>
    </source>
</evidence>
<dbReference type="InterPro" id="IPR051870">
    <property type="entry name" value="Elongin-A_domain"/>
</dbReference>